<gene>
    <name evidence="1" type="ORF">JETT_3781</name>
</gene>
<evidence type="ECO:0000313" key="2">
    <source>
        <dbReference type="Proteomes" id="UP000319783"/>
    </source>
</evidence>
<comment type="caution">
    <text evidence="1">The sequence shown here is derived from an EMBL/GenBank/DDBJ whole genome shotgun (WGS) entry which is preliminary data.</text>
</comment>
<dbReference type="EMBL" id="SULG01000158">
    <property type="protein sequence ID" value="TLD39955.1"/>
    <property type="molecule type" value="Genomic_DNA"/>
</dbReference>
<evidence type="ECO:0000313" key="1">
    <source>
        <dbReference type="EMBL" id="TLD39955.1"/>
    </source>
</evidence>
<dbReference type="AlphaFoldDB" id="A0A533Q5X9"/>
<accession>A0A533Q5X9</accession>
<dbReference type="Proteomes" id="UP000319783">
    <property type="component" value="Unassembled WGS sequence"/>
</dbReference>
<proteinExistence type="predicted"/>
<reference evidence="1 2" key="1">
    <citation type="submission" date="2019-04" db="EMBL/GenBank/DDBJ databases">
        <title>Genome of a novel bacterium Candidatus Jettenia ecosi reconstructed from metagenome of an anammox bioreactor.</title>
        <authorList>
            <person name="Mardanov A.V."/>
            <person name="Beletsky A.V."/>
            <person name="Ravin N.V."/>
            <person name="Botchkova E.A."/>
            <person name="Litti Y.V."/>
            <person name="Nozhevnikova A.N."/>
        </authorList>
    </citation>
    <scope>NUCLEOTIDE SEQUENCE [LARGE SCALE GENOMIC DNA]</scope>
    <source>
        <strain evidence="1">J2</strain>
    </source>
</reference>
<organism evidence="1 2">
    <name type="scientific">Candidatus Jettenia ecosi</name>
    <dbReference type="NCBI Taxonomy" id="2494326"/>
    <lineage>
        <taxon>Bacteria</taxon>
        <taxon>Pseudomonadati</taxon>
        <taxon>Planctomycetota</taxon>
        <taxon>Candidatus Brocadiia</taxon>
        <taxon>Candidatus Brocadiales</taxon>
        <taxon>Candidatus Brocadiaceae</taxon>
        <taxon>Candidatus Jettenia</taxon>
    </lineage>
</organism>
<protein>
    <submittedName>
        <fullName evidence="1">Uncharacterized protein</fullName>
    </submittedName>
</protein>
<sequence length="45" mass="5045">MIIEKTEKRIVNSEGVIWDIRLEMSSIQDLMIGCIVSGIISPLRG</sequence>
<name>A0A533Q5X9_9BACT</name>